<proteinExistence type="predicted"/>
<comment type="caution">
    <text evidence="2">The sequence shown here is derived from an EMBL/GenBank/DDBJ whole genome shotgun (WGS) entry which is preliminary data.</text>
</comment>
<dbReference type="InterPro" id="IPR024408">
    <property type="entry name" value="Muramidase"/>
</dbReference>
<evidence type="ECO:0000313" key="2">
    <source>
        <dbReference type="EMBL" id="SEJ69999.1"/>
    </source>
</evidence>
<dbReference type="EMBL" id="FNZM01000007">
    <property type="protein sequence ID" value="SEJ69999.1"/>
    <property type="molecule type" value="Genomic_DNA"/>
</dbReference>
<sequence>MTIERLVREFGPYIGWSQKVTEQGQIKKHFTTKHRETVTDEKSGQKKTKTTIEHHYRVVDTGKPSTVILNILGSKLNYPSPSVFSESQYKNIATELNVEIAAVKAIVQQESGGKPFLENGLPPILYERGHFFDLSVKKIKIESGSKKGAGKKKNIANPYPRNPDLCLKGSGNYGAEGLHQYEKLVRAAALDFDIAIQACSWGGFQILGEYYSECGCSTAFEFANKFMSGTEGQVQIFIAFMKNIKPGAVQGLRQHNWGKVAESYNGIYWQSTNPDYAANLKIFYEKFK</sequence>
<dbReference type="Proteomes" id="UP000183529">
    <property type="component" value="Unassembled WGS sequence"/>
</dbReference>
<evidence type="ECO:0000313" key="3">
    <source>
        <dbReference type="Proteomes" id="UP000183529"/>
    </source>
</evidence>
<feature type="domain" description="N-acetylmuramidase" evidence="1">
    <location>
        <begin position="100"/>
        <end position="288"/>
    </location>
</feature>
<evidence type="ECO:0000259" key="1">
    <source>
        <dbReference type="Pfam" id="PF11860"/>
    </source>
</evidence>
<accession>A0AAQ1JUA4</accession>
<name>A0AAQ1JUA4_9BURK</name>
<dbReference type="AlphaFoldDB" id="A0AAQ1JUA4"/>
<gene>
    <name evidence="2" type="ORF">SAMN05216550_107245</name>
</gene>
<reference evidence="2 3" key="1">
    <citation type="submission" date="2016-10" db="EMBL/GenBank/DDBJ databases">
        <authorList>
            <person name="Varghese N."/>
            <person name="Submissions S."/>
        </authorList>
    </citation>
    <scope>NUCLEOTIDE SEQUENCE [LARGE SCALE GENOMIC DNA]</scope>
    <source>
        <strain evidence="2 3">LMG 22274</strain>
    </source>
</reference>
<organism evidence="2 3">
    <name type="scientific">Paraburkholderia tropica</name>
    <dbReference type="NCBI Taxonomy" id="92647"/>
    <lineage>
        <taxon>Bacteria</taxon>
        <taxon>Pseudomonadati</taxon>
        <taxon>Pseudomonadota</taxon>
        <taxon>Betaproteobacteria</taxon>
        <taxon>Burkholderiales</taxon>
        <taxon>Burkholderiaceae</taxon>
        <taxon>Paraburkholderia</taxon>
    </lineage>
</organism>
<protein>
    <recommendedName>
        <fullName evidence="1">N-acetylmuramidase domain-containing protein</fullName>
    </recommendedName>
</protein>
<dbReference type="Pfam" id="PF11860">
    <property type="entry name" value="Muramidase"/>
    <property type="match status" value="1"/>
</dbReference>